<proteinExistence type="predicted"/>
<reference evidence="2" key="1">
    <citation type="submission" date="2020-05" db="EMBL/GenBank/DDBJ databases">
        <title>Mycena genomes resolve the evolution of fungal bioluminescence.</title>
        <authorList>
            <person name="Tsai I.J."/>
        </authorList>
    </citation>
    <scope>NUCLEOTIDE SEQUENCE</scope>
    <source>
        <strain evidence="2">160909Yilan</strain>
    </source>
</reference>
<feature type="region of interest" description="Disordered" evidence="1">
    <location>
        <begin position="81"/>
        <end position="112"/>
    </location>
</feature>
<protein>
    <submittedName>
        <fullName evidence="2">Uncharacterized protein</fullName>
    </submittedName>
</protein>
<organism evidence="2 3">
    <name type="scientific">Mycena sanguinolenta</name>
    <dbReference type="NCBI Taxonomy" id="230812"/>
    <lineage>
        <taxon>Eukaryota</taxon>
        <taxon>Fungi</taxon>
        <taxon>Dikarya</taxon>
        <taxon>Basidiomycota</taxon>
        <taxon>Agaricomycotina</taxon>
        <taxon>Agaricomycetes</taxon>
        <taxon>Agaricomycetidae</taxon>
        <taxon>Agaricales</taxon>
        <taxon>Marasmiineae</taxon>
        <taxon>Mycenaceae</taxon>
        <taxon>Mycena</taxon>
    </lineage>
</organism>
<keyword evidence="3" id="KW-1185">Reference proteome</keyword>
<dbReference type="AlphaFoldDB" id="A0A8H7DK83"/>
<dbReference type="Proteomes" id="UP000623467">
    <property type="component" value="Unassembled WGS sequence"/>
</dbReference>
<feature type="region of interest" description="Disordered" evidence="1">
    <location>
        <begin position="1"/>
        <end position="35"/>
    </location>
</feature>
<evidence type="ECO:0000313" key="2">
    <source>
        <dbReference type="EMBL" id="KAF7378429.1"/>
    </source>
</evidence>
<gene>
    <name evidence="2" type="ORF">MSAN_00269700</name>
</gene>
<evidence type="ECO:0000313" key="3">
    <source>
        <dbReference type="Proteomes" id="UP000623467"/>
    </source>
</evidence>
<sequence length="132" mass="14770">MASPRHNLPKTSIVVARPRRGEAHEQVRTNPPPLGRLYRLHESHSAQRQSCQQPNLALHEQLFFLRTARPETNVELETVQVRKKGSQGKAPTHLVKSEERHRQGLGSAQGTTVGTGMSIELWLRRGAQSSKA</sequence>
<name>A0A8H7DK83_9AGAR</name>
<accession>A0A8H7DK83</accession>
<evidence type="ECO:0000256" key="1">
    <source>
        <dbReference type="SAM" id="MobiDB-lite"/>
    </source>
</evidence>
<dbReference type="EMBL" id="JACAZH010000001">
    <property type="protein sequence ID" value="KAF7378429.1"/>
    <property type="molecule type" value="Genomic_DNA"/>
</dbReference>
<comment type="caution">
    <text evidence="2">The sequence shown here is derived from an EMBL/GenBank/DDBJ whole genome shotgun (WGS) entry which is preliminary data.</text>
</comment>